<comment type="caution">
    <text evidence="1">The sequence shown here is derived from an EMBL/GenBank/DDBJ whole genome shotgun (WGS) entry which is preliminary data.</text>
</comment>
<organism evidence="1 2">
    <name type="scientific">Sphaerospermopsis aphanizomenoides LEGE 00250</name>
    <dbReference type="NCBI Taxonomy" id="2777972"/>
    <lineage>
        <taxon>Bacteria</taxon>
        <taxon>Bacillati</taxon>
        <taxon>Cyanobacteriota</taxon>
        <taxon>Cyanophyceae</taxon>
        <taxon>Nostocales</taxon>
        <taxon>Aphanizomenonaceae</taxon>
        <taxon>Sphaerospermopsis</taxon>
        <taxon>Sphaerospermopsis aphanizomenoides</taxon>
    </lineage>
</organism>
<sequence>MVYSFTFPEEIIDSIQERIEVLERCLNDPNPQDEKMAEILELVNIQEISVIQLQEELLKLIEKFIRVRKISQVILEKSSNGEHPFNQLLLSIKQYFMMKEIIDSDSFLIINGESLKKMTIGFVEIYNQYKFQRETLDKVFLKLCESEIYIWIESLKHLLQSLIKACLKTKIFTEQEINAFNLGDITPQESEAMLISLASTKKWDYVYRKLA</sequence>
<dbReference type="EMBL" id="JADEWB010000053">
    <property type="protein sequence ID" value="MBE9236599.1"/>
    <property type="molecule type" value="Genomic_DNA"/>
</dbReference>
<dbReference type="RefSeq" id="WP_193942774.1">
    <property type="nucleotide sequence ID" value="NZ_JADEWB010000053.1"/>
</dbReference>
<name>A0ABR9VDN0_9CYAN</name>
<accession>A0ABR9VDN0</accession>
<protein>
    <submittedName>
        <fullName evidence="1">Uncharacterized protein</fullName>
    </submittedName>
</protein>
<reference evidence="1 2" key="1">
    <citation type="submission" date="2020-10" db="EMBL/GenBank/DDBJ databases">
        <authorList>
            <person name="Castelo-Branco R."/>
            <person name="Eusebio N."/>
            <person name="Adriana R."/>
            <person name="Vieira A."/>
            <person name="Brugerolle De Fraissinette N."/>
            <person name="Rezende De Castro R."/>
            <person name="Schneider M.P."/>
            <person name="Vasconcelos V."/>
            <person name="Leao P.N."/>
        </authorList>
    </citation>
    <scope>NUCLEOTIDE SEQUENCE [LARGE SCALE GENOMIC DNA]</scope>
    <source>
        <strain evidence="1 2">LEGE 00250</strain>
    </source>
</reference>
<gene>
    <name evidence="1" type="ORF">IQ227_11325</name>
</gene>
<dbReference type="Proteomes" id="UP000606776">
    <property type="component" value="Unassembled WGS sequence"/>
</dbReference>
<keyword evidence="2" id="KW-1185">Reference proteome</keyword>
<evidence type="ECO:0000313" key="2">
    <source>
        <dbReference type="Proteomes" id="UP000606776"/>
    </source>
</evidence>
<proteinExistence type="predicted"/>
<evidence type="ECO:0000313" key="1">
    <source>
        <dbReference type="EMBL" id="MBE9236599.1"/>
    </source>
</evidence>